<accession>A0A1I6N1P9</accession>
<reference evidence="10 11" key="1">
    <citation type="submission" date="2016-10" db="EMBL/GenBank/DDBJ databases">
        <authorList>
            <person name="de Groot N.N."/>
        </authorList>
    </citation>
    <scope>NUCLEOTIDE SEQUENCE [LARGE SCALE GENOMIC DNA]</scope>
    <source>
        <strain evidence="10 11">DSM 21001</strain>
    </source>
</reference>
<dbReference type="SUPFAM" id="SSF48452">
    <property type="entry name" value="TPR-like"/>
    <property type="match status" value="1"/>
</dbReference>
<evidence type="ECO:0000256" key="1">
    <source>
        <dbReference type="ARBA" id="ARBA00004651"/>
    </source>
</evidence>
<keyword evidence="6 8" id="KW-1133">Transmembrane helix</keyword>
<name>A0A1I6N1P9_9BACT</name>
<feature type="transmembrane region" description="Helical" evidence="8">
    <location>
        <begin position="374"/>
        <end position="393"/>
    </location>
</feature>
<evidence type="ECO:0000256" key="7">
    <source>
        <dbReference type="ARBA" id="ARBA00023136"/>
    </source>
</evidence>
<keyword evidence="3 10" id="KW-0328">Glycosyltransferase</keyword>
<comment type="subcellular location">
    <subcellularLocation>
        <location evidence="1">Cell membrane</location>
        <topology evidence="1">Multi-pass membrane protein</topology>
    </subcellularLocation>
</comment>
<keyword evidence="5 8" id="KW-0812">Transmembrane</keyword>
<evidence type="ECO:0000256" key="3">
    <source>
        <dbReference type="ARBA" id="ARBA00022676"/>
    </source>
</evidence>
<dbReference type="EMBL" id="FOZL01000002">
    <property type="protein sequence ID" value="SFS21791.1"/>
    <property type="molecule type" value="Genomic_DNA"/>
</dbReference>
<dbReference type="Gene3D" id="1.25.40.10">
    <property type="entry name" value="Tetratricopeptide repeat domain"/>
    <property type="match status" value="1"/>
</dbReference>
<dbReference type="Pfam" id="PF13231">
    <property type="entry name" value="PMT_2"/>
    <property type="match status" value="1"/>
</dbReference>
<feature type="transmembrane region" description="Helical" evidence="8">
    <location>
        <begin position="349"/>
        <end position="368"/>
    </location>
</feature>
<dbReference type="GO" id="GO:0016763">
    <property type="term" value="F:pentosyltransferase activity"/>
    <property type="evidence" value="ECO:0007669"/>
    <property type="project" value="TreeGrafter"/>
</dbReference>
<protein>
    <submittedName>
        <fullName evidence="10">Dolichyl-phosphate-mannose-protein mannosyltransferase</fullName>
    </submittedName>
</protein>
<dbReference type="GO" id="GO:0009103">
    <property type="term" value="P:lipopolysaccharide biosynthetic process"/>
    <property type="evidence" value="ECO:0007669"/>
    <property type="project" value="UniProtKB-ARBA"/>
</dbReference>
<dbReference type="OrthoDB" id="9906475at2"/>
<organism evidence="10 11">
    <name type="scientific">Granulicella pectinivorans</name>
    <dbReference type="NCBI Taxonomy" id="474950"/>
    <lineage>
        <taxon>Bacteria</taxon>
        <taxon>Pseudomonadati</taxon>
        <taxon>Acidobacteriota</taxon>
        <taxon>Terriglobia</taxon>
        <taxon>Terriglobales</taxon>
        <taxon>Acidobacteriaceae</taxon>
        <taxon>Granulicella</taxon>
    </lineage>
</organism>
<feature type="transmembrane region" description="Helical" evidence="8">
    <location>
        <begin position="228"/>
        <end position="247"/>
    </location>
</feature>
<evidence type="ECO:0000259" key="9">
    <source>
        <dbReference type="Pfam" id="PF13231"/>
    </source>
</evidence>
<dbReference type="AlphaFoldDB" id="A0A1I6N1P9"/>
<keyword evidence="2" id="KW-1003">Cell membrane</keyword>
<feature type="transmembrane region" description="Helical" evidence="8">
    <location>
        <begin position="161"/>
        <end position="180"/>
    </location>
</feature>
<gene>
    <name evidence="10" type="ORF">SAMN05421771_4331</name>
</gene>
<feature type="transmembrane region" description="Helical" evidence="8">
    <location>
        <begin position="318"/>
        <end position="337"/>
    </location>
</feature>
<evidence type="ECO:0000256" key="5">
    <source>
        <dbReference type="ARBA" id="ARBA00022692"/>
    </source>
</evidence>
<dbReference type="Proteomes" id="UP000199024">
    <property type="component" value="Unassembled WGS sequence"/>
</dbReference>
<feature type="transmembrane region" description="Helical" evidence="8">
    <location>
        <begin position="107"/>
        <end position="129"/>
    </location>
</feature>
<dbReference type="InterPro" id="IPR011990">
    <property type="entry name" value="TPR-like_helical_dom_sf"/>
</dbReference>
<feature type="transmembrane region" description="Helical" evidence="8">
    <location>
        <begin position="287"/>
        <end position="306"/>
    </location>
</feature>
<keyword evidence="11" id="KW-1185">Reference proteome</keyword>
<evidence type="ECO:0000256" key="4">
    <source>
        <dbReference type="ARBA" id="ARBA00022679"/>
    </source>
</evidence>
<evidence type="ECO:0000256" key="2">
    <source>
        <dbReference type="ARBA" id="ARBA00022475"/>
    </source>
</evidence>
<feature type="transmembrane region" description="Helical" evidence="8">
    <location>
        <begin position="135"/>
        <end position="154"/>
    </location>
</feature>
<dbReference type="PANTHER" id="PTHR33908:SF11">
    <property type="entry name" value="MEMBRANE PROTEIN"/>
    <property type="match status" value="1"/>
</dbReference>
<feature type="domain" description="Glycosyltransferase RgtA/B/C/D-like" evidence="9">
    <location>
        <begin position="92"/>
        <end position="243"/>
    </location>
</feature>
<evidence type="ECO:0000256" key="8">
    <source>
        <dbReference type="SAM" id="Phobius"/>
    </source>
</evidence>
<dbReference type="STRING" id="474950.SAMN05421771_4331"/>
<sequence>MMSTETVLTTEWPIRHRRWVQLAALAALVCLGVALRVVNLNGVTRRTPDEYAYAEAGKVLVAQGRAGVPMLMEHVAANPMTAANPVRAGYLFLVADAMRLTGHTDEFAGAELACAASIVCVLLLAVVAWRRFSPGVALVAMLLYAVNPAALMTARRGWGDTVIEAVALLMLLAACEVAAGSRPMGWGILVALPGGFAITLKQTAVLSFAFCAGWILVVLWLRRQRRDAALFAGLCTLTVLVAVAWLAHLLGGWQHFVAFLTNSMNSSTGNAYSMAYEGGSPLRLGRAFLVVSAPTVMLVLAAIGYARDLSRPVPVERQMTWAFFGLCVVFLATVTLMNNRMNLRYLAPLYAPEALLAGVGMAFLVDMATQRRPAWGAPVAGVAGMLVLGAAALDYTHFRTEFALPDVQDLSVRMVVEAAGSPTPVALDASGAAVPPGGVEFWIAAAVKASQAGECQATIDTSTHAVQIDANSALAWNNLAAGFECSHQWPAAISAAQHALQIQPDFPLARNNLNWSLEQQAKESSK</sequence>
<keyword evidence="4 10" id="KW-0808">Transferase</keyword>
<feature type="transmembrane region" description="Helical" evidence="8">
    <location>
        <begin position="20"/>
        <end position="38"/>
    </location>
</feature>
<dbReference type="GO" id="GO:0005886">
    <property type="term" value="C:plasma membrane"/>
    <property type="evidence" value="ECO:0007669"/>
    <property type="project" value="UniProtKB-SubCell"/>
</dbReference>
<dbReference type="PANTHER" id="PTHR33908">
    <property type="entry name" value="MANNOSYLTRANSFERASE YKCB-RELATED"/>
    <property type="match status" value="1"/>
</dbReference>
<dbReference type="InterPro" id="IPR038731">
    <property type="entry name" value="RgtA/B/C-like"/>
</dbReference>
<feature type="transmembrane region" description="Helical" evidence="8">
    <location>
        <begin position="200"/>
        <end position="221"/>
    </location>
</feature>
<evidence type="ECO:0000256" key="6">
    <source>
        <dbReference type="ARBA" id="ARBA00022989"/>
    </source>
</evidence>
<evidence type="ECO:0000313" key="11">
    <source>
        <dbReference type="Proteomes" id="UP000199024"/>
    </source>
</evidence>
<proteinExistence type="predicted"/>
<evidence type="ECO:0000313" key="10">
    <source>
        <dbReference type="EMBL" id="SFS21791.1"/>
    </source>
</evidence>
<dbReference type="InterPro" id="IPR050297">
    <property type="entry name" value="LipidA_mod_glycosyltrf_83"/>
</dbReference>
<keyword evidence="7 8" id="KW-0472">Membrane</keyword>